<feature type="transmembrane region" description="Helical" evidence="7">
    <location>
        <begin position="173"/>
        <end position="198"/>
    </location>
</feature>
<dbReference type="GO" id="GO:0017004">
    <property type="term" value="P:cytochrome complex assembly"/>
    <property type="evidence" value="ECO:0007669"/>
    <property type="project" value="UniProtKB-KW"/>
</dbReference>
<keyword evidence="5 7" id="KW-1133">Transmembrane helix</keyword>
<dbReference type="InterPro" id="IPR003834">
    <property type="entry name" value="Cyt_c_assmbl_TM_dom"/>
</dbReference>
<evidence type="ECO:0000256" key="7">
    <source>
        <dbReference type="SAM" id="Phobius"/>
    </source>
</evidence>
<dbReference type="InterPro" id="IPR051790">
    <property type="entry name" value="Cytochrome_c-biogenesis_DsbD"/>
</dbReference>
<evidence type="ECO:0000256" key="2">
    <source>
        <dbReference type="ARBA" id="ARBA00006143"/>
    </source>
</evidence>
<accession>A0A450VHU9</accession>
<comment type="similarity">
    <text evidence="2">Belongs to the DsbD family.</text>
</comment>
<evidence type="ECO:0000256" key="4">
    <source>
        <dbReference type="ARBA" id="ARBA00022748"/>
    </source>
</evidence>
<proteinExistence type="inferred from homology"/>
<evidence type="ECO:0000259" key="8">
    <source>
        <dbReference type="Pfam" id="PF02683"/>
    </source>
</evidence>
<dbReference type="EMBL" id="CAADFG010000176">
    <property type="protein sequence ID" value="VFJ99909.1"/>
    <property type="molecule type" value="Genomic_DNA"/>
</dbReference>
<keyword evidence="3 7" id="KW-0812">Transmembrane</keyword>
<keyword evidence="6 7" id="KW-0472">Membrane</keyword>
<gene>
    <name evidence="9" type="ORF">BECKH772A_GA0070896_101763</name>
    <name evidence="10" type="ORF">BECKH772B_GA0070898_101733</name>
    <name evidence="11" type="ORF">BECKH772C_GA0070978_101743</name>
</gene>
<organism evidence="11">
    <name type="scientific">Candidatus Kentrum eta</name>
    <dbReference type="NCBI Taxonomy" id="2126337"/>
    <lineage>
        <taxon>Bacteria</taxon>
        <taxon>Pseudomonadati</taxon>
        <taxon>Pseudomonadota</taxon>
        <taxon>Gammaproteobacteria</taxon>
        <taxon>Candidatus Kentrum</taxon>
    </lineage>
</organism>
<evidence type="ECO:0000313" key="10">
    <source>
        <dbReference type="EMBL" id="VFJ99923.1"/>
    </source>
</evidence>
<evidence type="ECO:0000256" key="6">
    <source>
        <dbReference type="ARBA" id="ARBA00023136"/>
    </source>
</evidence>
<feature type="transmembrane region" description="Helical" evidence="7">
    <location>
        <begin position="90"/>
        <end position="111"/>
    </location>
</feature>
<feature type="transmembrane region" description="Helical" evidence="7">
    <location>
        <begin position="56"/>
        <end position="78"/>
    </location>
</feature>
<feature type="transmembrane region" description="Helical" evidence="7">
    <location>
        <begin position="210"/>
        <end position="236"/>
    </location>
</feature>
<feature type="transmembrane region" description="Helical" evidence="7">
    <location>
        <begin position="12"/>
        <end position="35"/>
    </location>
</feature>
<protein>
    <submittedName>
        <fullName evidence="11">Cytochrome c-type biogenesis protein</fullName>
    </submittedName>
</protein>
<name>A0A450VHU9_9GAMM</name>
<evidence type="ECO:0000256" key="5">
    <source>
        <dbReference type="ARBA" id="ARBA00022989"/>
    </source>
</evidence>
<evidence type="ECO:0000313" key="11">
    <source>
        <dbReference type="EMBL" id="VFK04320.1"/>
    </source>
</evidence>
<reference evidence="11" key="1">
    <citation type="submission" date="2019-02" db="EMBL/GenBank/DDBJ databases">
        <authorList>
            <person name="Gruber-Vodicka R. H."/>
            <person name="Seah K. B. B."/>
        </authorList>
    </citation>
    <scope>NUCLEOTIDE SEQUENCE</scope>
    <source>
        <strain evidence="11">BECK_SA2B12</strain>
        <strain evidence="9">BECK_SA2B15</strain>
        <strain evidence="10">BECK_SA2B20</strain>
    </source>
</reference>
<evidence type="ECO:0000256" key="3">
    <source>
        <dbReference type="ARBA" id="ARBA00022692"/>
    </source>
</evidence>
<comment type="subcellular location">
    <subcellularLocation>
        <location evidence="1">Membrane</location>
        <topology evidence="1">Multi-pass membrane protein</topology>
    </subcellularLocation>
</comment>
<evidence type="ECO:0000313" key="9">
    <source>
        <dbReference type="EMBL" id="VFJ99909.1"/>
    </source>
</evidence>
<feature type="transmembrane region" description="Helical" evidence="7">
    <location>
        <begin position="132"/>
        <end position="161"/>
    </location>
</feature>
<dbReference type="PANTHER" id="PTHR31272:SF4">
    <property type="entry name" value="CYTOCHROME C-TYPE BIOGENESIS PROTEIN HI_1454-RELATED"/>
    <property type="match status" value="1"/>
</dbReference>
<feature type="domain" description="Cytochrome C biogenesis protein transmembrane" evidence="8">
    <location>
        <begin position="7"/>
        <end position="208"/>
    </location>
</feature>
<evidence type="ECO:0000256" key="1">
    <source>
        <dbReference type="ARBA" id="ARBA00004141"/>
    </source>
</evidence>
<dbReference type="EMBL" id="CAADFJ010000174">
    <property type="protein sequence ID" value="VFK04320.1"/>
    <property type="molecule type" value="Genomic_DNA"/>
</dbReference>
<dbReference type="EMBL" id="CAADFI010000173">
    <property type="protein sequence ID" value="VFJ99923.1"/>
    <property type="molecule type" value="Genomic_DNA"/>
</dbReference>
<keyword evidence="4" id="KW-0201">Cytochrome c-type biogenesis</keyword>
<dbReference type="GO" id="GO:0016020">
    <property type="term" value="C:membrane"/>
    <property type="evidence" value="ECO:0007669"/>
    <property type="project" value="UniProtKB-SubCell"/>
</dbReference>
<sequence>MSLDVSLTGALIAGLLSFFSPCVLPLVPAYLCYLGGVSMERLTGGDDGDPALTGRVFVAALGFVAGFSSVFVALGATATALGQLAAANMAILGQIAGGVIILFGLHFAGLFRWRFLQLERRFQVRRAPSGPLGGYVMGLAFAFGWTPCVGPVLATILMMAAGGDSVMVGVGLLGVYALGLGVPFLLAALAVRPFLALIGRFRRYIRWVEVVTGALLVVTGVLILTGSLTAVGSWLLERFPFLGGWG</sequence>
<dbReference type="PANTHER" id="PTHR31272">
    <property type="entry name" value="CYTOCHROME C-TYPE BIOGENESIS PROTEIN HI_1454-RELATED"/>
    <property type="match status" value="1"/>
</dbReference>
<dbReference type="AlphaFoldDB" id="A0A450VHU9"/>
<dbReference type="Pfam" id="PF02683">
    <property type="entry name" value="DsbD_TM"/>
    <property type="match status" value="1"/>
</dbReference>